<dbReference type="GO" id="GO:0003735">
    <property type="term" value="F:structural constituent of ribosome"/>
    <property type="evidence" value="ECO:0007669"/>
    <property type="project" value="InterPro"/>
</dbReference>
<dbReference type="InterPro" id="IPR050063">
    <property type="entry name" value="Ribosomal_protein_uL29"/>
</dbReference>
<dbReference type="InterPro" id="IPR036049">
    <property type="entry name" value="Ribosomal_uL29_sf"/>
</dbReference>
<evidence type="ECO:0000256" key="5">
    <source>
        <dbReference type="HAMAP-Rule" id="MF_00374"/>
    </source>
</evidence>
<dbReference type="PANTHER" id="PTHR10916:SF0">
    <property type="entry name" value="LARGE RIBOSOMAL SUBUNIT PROTEIN UL29C"/>
    <property type="match status" value="1"/>
</dbReference>
<comment type="similarity">
    <text evidence="1 5">Belongs to the universal ribosomal protein uL29 family.</text>
</comment>
<dbReference type="Proteomes" id="UP000053326">
    <property type="component" value="Unassembled WGS sequence"/>
</dbReference>
<dbReference type="HAMAP" id="MF_00374">
    <property type="entry name" value="Ribosomal_uL29"/>
    <property type="match status" value="1"/>
</dbReference>
<evidence type="ECO:0000256" key="1">
    <source>
        <dbReference type="ARBA" id="ARBA00009254"/>
    </source>
</evidence>
<accession>A0A101FHN6</accession>
<dbReference type="GO" id="GO:0022625">
    <property type="term" value="C:cytosolic large ribosomal subunit"/>
    <property type="evidence" value="ECO:0007669"/>
    <property type="project" value="TreeGrafter"/>
</dbReference>
<proteinExistence type="inferred from homology"/>
<dbReference type="EMBL" id="LGFO01000004">
    <property type="protein sequence ID" value="KUK37233.1"/>
    <property type="molecule type" value="Genomic_DNA"/>
</dbReference>
<keyword evidence="3 5" id="KW-0687">Ribonucleoprotein</keyword>
<comment type="caution">
    <text evidence="6">The sequence shown here is derived from an EMBL/GenBank/DDBJ whole genome shotgun (WGS) entry which is preliminary data.</text>
</comment>
<dbReference type="Gene3D" id="1.10.287.310">
    <property type="match status" value="1"/>
</dbReference>
<evidence type="ECO:0000313" key="7">
    <source>
        <dbReference type="Proteomes" id="UP000053326"/>
    </source>
</evidence>
<dbReference type="FunFam" id="1.10.287.310:FF:000001">
    <property type="entry name" value="50S ribosomal protein L29"/>
    <property type="match status" value="1"/>
</dbReference>
<dbReference type="PATRIC" id="fig|85874.4.peg.883"/>
<evidence type="ECO:0000313" key="6">
    <source>
        <dbReference type="EMBL" id="KUK37233.1"/>
    </source>
</evidence>
<evidence type="ECO:0000256" key="4">
    <source>
        <dbReference type="ARBA" id="ARBA00035204"/>
    </source>
</evidence>
<dbReference type="Pfam" id="PF00831">
    <property type="entry name" value="Ribosomal_L29"/>
    <property type="match status" value="1"/>
</dbReference>
<dbReference type="GO" id="GO:0006412">
    <property type="term" value="P:translation"/>
    <property type="evidence" value="ECO:0007669"/>
    <property type="project" value="UniProtKB-UniRule"/>
</dbReference>
<evidence type="ECO:0000256" key="2">
    <source>
        <dbReference type="ARBA" id="ARBA00022980"/>
    </source>
</evidence>
<reference evidence="7" key="1">
    <citation type="journal article" date="2015" name="MBio">
        <title>Genome-Resolved Metagenomic Analysis Reveals Roles for Candidate Phyla and Other Microbial Community Members in Biogeochemical Transformations in Oil Reservoirs.</title>
        <authorList>
            <person name="Hu P."/>
            <person name="Tom L."/>
            <person name="Singh A."/>
            <person name="Thomas B.C."/>
            <person name="Baker B.J."/>
            <person name="Piceno Y.M."/>
            <person name="Andersen G.L."/>
            <person name="Banfield J.F."/>
        </authorList>
    </citation>
    <scope>NUCLEOTIDE SEQUENCE [LARGE SCALE GENOMIC DNA]</scope>
</reference>
<dbReference type="SUPFAM" id="SSF46561">
    <property type="entry name" value="Ribosomal protein L29 (L29p)"/>
    <property type="match status" value="1"/>
</dbReference>
<dbReference type="PANTHER" id="PTHR10916">
    <property type="entry name" value="60S RIBOSOMAL PROTEIN L35/50S RIBOSOMAL PROTEIN L29"/>
    <property type="match status" value="1"/>
</dbReference>
<name>A0A101FHN6_9THEO</name>
<dbReference type="InterPro" id="IPR001854">
    <property type="entry name" value="Ribosomal_uL29"/>
</dbReference>
<keyword evidence="2 5" id="KW-0689">Ribosomal protein</keyword>
<organism evidence="6 7">
    <name type="scientific">Thermacetogenium phaeum</name>
    <dbReference type="NCBI Taxonomy" id="85874"/>
    <lineage>
        <taxon>Bacteria</taxon>
        <taxon>Bacillati</taxon>
        <taxon>Bacillota</taxon>
        <taxon>Clostridia</taxon>
        <taxon>Thermoanaerobacterales</taxon>
        <taxon>Thermoanaerobacteraceae</taxon>
        <taxon>Thermacetogenium</taxon>
    </lineage>
</organism>
<gene>
    <name evidence="5" type="primary">rpmC</name>
    <name evidence="6" type="ORF">XD66_0084</name>
</gene>
<dbReference type="CDD" id="cd00427">
    <property type="entry name" value="Ribosomal_L29_HIP"/>
    <property type="match status" value="1"/>
</dbReference>
<protein>
    <recommendedName>
        <fullName evidence="4 5">Large ribosomal subunit protein uL29</fullName>
    </recommendedName>
</protein>
<dbReference type="NCBIfam" id="TIGR00012">
    <property type="entry name" value="L29"/>
    <property type="match status" value="1"/>
</dbReference>
<dbReference type="AlphaFoldDB" id="A0A101FHN6"/>
<evidence type="ECO:0000256" key="3">
    <source>
        <dbReference type="ARBA" id="ARBA00023274"/>
    </source>
</evidence>
<sequence length="77" mass="9326">MKKVKELRELTDEELQRKLIDLKDELFRLRFQLATGQLENPMRIREVKRTFARAKTIIREREIMRQRGENIESGLGR</sequence>